<proteinExistence type="predicted"/>
<evidence type="ECO:0000256" key="1">
    <source>
        <dbReference type="SAM" id="Phobius"/>
    </source>
</evidence>
<feature type="transmembrane region" description="Helical" evidence="1">
    <location>
        <begin position="123"/>
        <end position="140"/>
    </location>
</feature>
<accession>A0A7W7ZEW0</accession>
<dbReference type="Proteomes" id="UP000540989">
    <property type="component" value="Unassembled WGS sequence"/>
</dbReference>
<name>A0A7W7ZEW0_9BACT</name>
<gene>
    <name evidence="2" type="ORF">HDF16_003280</name>
</gene>
<keyword evidence="1" id="KW-0812">Transmembrane</keyword>
<protein>
    <recommendedName>
        <fullName evidence="4">DUF1761 domain-containing protein</fullName>
    </recommendedName>
</protein>
<feature type="transmembrane region" description="Helical" evidence="1">
    <location>
        <begin position="56"/>
        <end position="79"/>
    </location>
</feature>
<evidence type="ECO:0008006" key="4">
    <source>
        <dbReference type="Google" id="ProtNLM"/>
    </source>
</evidence>
<keyword evidence="3" id="KW-1185">Reference proteome</keyword>
<dbReference type="InterPro" id="IPR013879">
    <property type="entry name" value="DUF1761"/>
</dbReference>
<dbReference type="AlphaFoldDB" id="A0A7W7ZEW0"/>
<evidence type="ECO:0000313" key="3">
    <source>
        <dbReference type="Proteomes" id="UP000540989"/>
    </source>
</evidence>
<organism evidence="2 3">
    <name type="scientific">Granulicella aggregans</name>
    <dbReference type="NCBI Taxonomy" id="474949"/>
    <lineage>
        <taxon>Bacteria</taxon>
        <taxon>Pseudomonadati</taxon>
        <taxon>Acidobacteriota</taxon>
        <taxon>Terriglobia</taxon>
        <taxon>Terriglobales</taxon>
        <taxon>Acidobacteriaceae</taxon>
        <taxon>Granulicella</taxon>
    </lineage>
</organism>
<dbReference type="RefSeq" id="WP_184218353.1">
    <property type="nucleotide sequence ID" value="NZ_JACHIP010000004.1"/>
</dbReference>
<feature type="transmembrane region" description="Helical" evidence="1">
    <location>
        <begin position="12"/>
        <end position="36"/>
    </location>
</feature>
<feature type="transmembrane region" description="Helical" evidence="1">
    <location>
        <begin position="86"/>
        <end position="103"/>
    </location>
</feature>
<reference evidence="2 3" key="1">
    <citation type="submission" date="2020-08" db="EMBL/GenBank/DDBJ databases">
        <title>Genomic Encyclopedia of Type Strains, Phase IV (KMG-V): Genome sequencing to study the core and pangenomes of soil and plant-associated prokaryotes.</title>
        <authorList>
            <person name="Whitman W."/>
        </authorList>
    </citation>
    <scope>NUCLEOTIDE SEQUENCE [LARGE SCALE GENOMIC DNA]</scope>
    <source>
        <strain evidence="2 3">M8UP14</strain>
    </source>
</reference>
<dbReference type="Pfam" id="PF08570">
    <property type="entry name" value="DUF1761"/>
    <property type="match status" value="1"/>
</dbReference>
<sequence length="141" mass="15472">MDTSIQHLHHFNYIAVLVSALILWFLGAVWYSPALFAKSWMAALGIVPNPDKKEGLVLGMVSSFIGDIFVAFVLLHFVLWSGAASFGGGAFVGFLSWLGFYAATQFPQGIYESRPPRLFAINAGYWFIGLLIVGGILAVWK</sequence>
<dbReference type="EMBL" id="JACHIP010000004">
    <property type="protein sequence ID" value="MBB5058566.1"/>
    <property type="molecule type" value="Genomic_DNA"/>
</dbReference>
<keyword evidence="1" id="KW-0472">Membrane</keyword>
<keyword evidence="1" id="KW-1133">Transmembrane helix</keyword>
<comment type="caution">
    <text evidence="2">The sequence shown here is derived from an EMBL/GenBank/DDBJ whole genome shotgun (WGS) entry which is preliminary data.</text>
</comment>
<evidence type="ECO:0000313" key="2">
    <source>
        <dbReference type="EMBL" id="MBB5058566.1"/>
    </source>
</evidence>